<comment type="caution">
    <text evidence="2">The sequence shown here is derived from an EMBL/GenBank/DDBJ whole genome shotgun (WGS) entry which is preliminary data.</text>
</comment>
<organism evidence="2 3">
    <name type="scientific">Hermanssonia centrifuga</name>
    <dbReference type="NCBI Taxonomy" id="98765"/>
    <lineage>
        <taxon>Eukaryota</taxon>
        <taxon>Fungi</taxon>
        <taxon>Dikarya</taxon>
        <taxon>Basidiomycota</taxon>
        <taxon>Agaricomycotina</taxon>
        <taxon>Agaricomycetes</taxon>
        <taxon>Polyporales</taxon>
        <taxon>Meruliaceae</taxon>
        <taxon>Hermanssonia</taxon>
    </lineage>
</organism>
<keyword evidence="3" id="KW-1185">Reference proteome</keyword>
<dbReference type="AlphaFoldDB" id="A0A2R6P5D7"/>
<dbReference type="OrthoDB" id="2754443at2759"/>
<name>A0A2R6P5D7_9APHY</name>
<gene>
    <name evidence="2" type="ORF">PHLCEN_2v5377</name>
</gene>
<feature type="region of interest" description="Disordered" evidence="1">
    <location>
        <begin position="121"/>
        <end position="196"/>
    </location>
</feature>
<feature type="compositionally biased region" description="Acidic residues" evidence="1">
    <location>
        <begin position="166"/>
        <end position="178"/>
    </location>
</feature>
<feature type="compositionally biased region" description="Polar residues" evidence="1">
    <location>
        <begin position="407"/>
        <end position="417"/>
    </location>
</feature>
<sequence>MPHYKHWTNDEVAWLKETFVSSEVRGLISANNGDASKPKRGRAHGHQDGGLRRAATLMHERFPQQFQLPRSGESNDEFLKRRMSLQGSGQPVKRIEAETEDQCAQRVAKLFENIYKWVQNNSPNKRKRGGPVLQILPSAGSDRKKNALDVYRSERKGKNVSNTEADVSDSPEEEDVPDEVTKRDHSAGNTGNGRFDVVAHNARVRREFEALSEAEKARLQAAADQRNAGSTLSDDTGFTPSMREFQRSLLVSQLPDVIHNSWDYYHKETGWCGVTIAGGVDQFGSLTQFSNSVSKDYKERSLVHYICEQAGWSLDRWDAEILNWLRNVFDAPEAPSPELEPMEFTLAKLLKAHADLRAEEALNGQAVQEHDQPHSTGEQTQRDCDVQAMELNGPEERIDLHDASNELQTDQAGNMQNCPRAEDKLTDPTDNATEAEEPEKRSGFQDVSNASPDVTQDVIPDSENAPTTLCDTTGLKGHPVATKKETQKQRRRSAARKAMEMRRLKAKDVATGVRLDLAQEEPVALGRGGRVHRPSAKTIDNDE</sequence>
<evidence type="ECO:0000313" key="3">
    <source>
        <dbReference type="Proteomes" id="UP000186601"/>
    </source>
</evidence>
<feature type="region of interest" description="Disordered" evidence="1">
    <location>
        <begin position="29"/>
        <end position="49"/>
    </location>
</feature>
<proteinExistence type="predicted"/>
<evidence type="ECO:0000256" key="1">
    <source>
        <dbReference type="SAM" id="MobiDB-lite"/>
    </source>
</evidence>
<protein>
    <submittedName>
        <fullName evidence="2">Uncharacterized protein</fullName>
    </submittedName>
</protein>
<evidence type="ECO:0000313" key="2">
    <source>
        <dbReference type="EMBL" id="PSR85648.1"/>
    </source>
</evidence>
<feature type="region of interest" description="Disordered" evidence="1">
    <location>
        <begin position="522"/>
        <end position="543"/>
    </location>
</feature>
<accession>A0A2R6P5D7</accession>
<feature type="compositionally biased region" description="Polar residues" evidence="1">
    <location>
        <begin position="445"/>
        <end position="454"/>
    </location>
</feature>
<feature type="compositionally biased region" description="Basic and acidic residues" evidence="1">
    <location>
        <begin position="141"/>
        <end position="157"/>
    </location>
</feature>
<dbReference type="Proteomes" id="UP000186601">
    <property type="component" value="Unassembled WGS sequence"/>
</dbReference>
<feature type="region of interest" description="Disordered" evidence="1">
    <location>
        <begin position="407"/>
        <end position="502"/>
    </location>
</feature>
<reference evidence="2 3" key="1">
    <citation type="submission" date="2018-02" db="EMBL/GenBank/DDBJ databases">
        <title>Genome sequence of the basidiomycete white-rot fungus Phlebia centrifuga.</title>
        <authorList>
            <person name="Granchi Z."/>
            <person name="Peng M."/>
            <person name="de Vries R.P."/>
            <person name="Hilden K."/>
            <person name="Makela M.R."/>
            <person name="Grigoriev I."/>
            <person name="Riley R."/>
        </authorList>
    </citation>
    <scope>NUCLEOTIDE SEQUENCE [LARGE SCALE GENOMIC DNA]</scope>
    <source>
        <strain evidence="2 3">FBCC195</strain>
    </source>
</reference>
<dbReference type="EMBL" id="MLYV02000528">
    <property type="protein sequence ID" value="PSR85648.1"/>
    <property type="molecule type" value="Genomic_DNA"/>
</dbReference>